<reference evidence="7" key="1">
    <citation type="submission" date="2020-11" db="EMBL/GenBank/DDBJ databases">
        <authorList>
            <person name="Tran Van P."/>
        </authorList>
    </citation>
    <scope>NUCLEOTIDE SEQUENCE</scope>
</reference>
<evidence type="ECO:0000313" key="8">
    <source>
        <dbReference type="Proteomes" id="UP000677054"/>
    </source>
</evidence>
<evidence type="ECO:0000256" key="2">
    <source>
        <dbReference type="ARBA" id="ARBA00022723"/>
    </source>
</evidence>
<dbReference type="FunFam" id="3.10.20.30:FF:000029">
    <property type="entry name" value="Obg-like ATPase 1"/>
    <property type="match status" value="1"/>
</dbReference>
<dbReference type="EMBL" id="CAJPEV010001495">
    <property type="protein sequence ID" value="CAG0892964.1"/>
    <property type="molecule type" value="Genomic_DNA"/>
</dbReference>
<dbReference type="GO" id="GO:0005524">
    <property type="term" value="F:ATP binding"/>
    <property type="evidence" value="ECO:0007669"/>
    <property type="project" value="UniProtKB-KW"/>
</dbReference>
<dbReference type="OrthoDB" id="424823at2759"/>
<sequence length="222" mass="24313">MGGIRVVRPESSRERRPEAAIFRTRGPNSVFLWVVVDDGVLLRNAKAAAVVSGVIAIREGVALRVVPWGMGWLSEFFRAPASTVISRPGRQSGSTLLLGSCVLMPVYVVGIVVGNSDRPVGWFEDEMTCRTRTLSPKQPRLNDCGPKGTKAPQAAGKIHTDFEKGFIMAEVMKYEDFKEYGSEPAVKAAGKYRQQGRNYTVDDGDIIYFKFNAGAGLQGKKK</sequence>
<dbReference type="SUPFAM" id="SSF81271">
    <property type="entry name" value="TGS-like"/>
    <property type="match status" value="1"/>
</dbReference>
<evidence type="ECO:0000256" key="4">
    <source>
        <dbReference type="ARBA" id="ARBA00022840"/>
    </source>
</evidence>
<feature type="domain" description="TGS" evidence="6">
    <location>
        <begin position="125"/>
        <end position="211"/>
    </location>
</feature>
<dbReference type="GO" id="GO:0046872">
    <property type="term" value="F:metal ion binding"/>
    <property type="evidence" value="ECO:0007669"/>
    <property type="project" value="UniProtKB-KW"/>
</dbReference>
<dbReference type="Gene3D" id="3.10.20.30">
    <property type="match status" value="1"/>
</dbReference>
<dbReference type="AlphaFoldDB" id="A0A7R9A453"/>
<keyword evidence="8" id="KW-1185">Reference proteome</keyword>
<dbReference type="EMBL" id="LR901012">
    <property type="protein sequence ID" value="CAD7247560.1"/>
    <property type="molecule type" value="Genomic_DNA"/>
</dbReference>
<dbReference type="PANTHER" id="PTHR23305">
    <property type="entry name" value="OBG GTPASE FAMILY"/>
    <property type="match status" value="1"/>
</dbReference>
<keyword evidence="3" id="KW-0547">Nucleotide-binding</keyword>
<evidence type="ECO:0000313" key="7">
    <source>
        <dbReference type="EMBL" id="CAD7247560.1"/>
    </source>
</evidence>
<protein>
    <recommendedName>
        <fullName evidence="6">TGS domain-containing protein</fullName>
    </recommendedName>
</protein>
<name>A0A7R9A453_9CRUS</name>
<evidence type="ECO:0000256" key="1">
    <source>
        <dbReference type="ARBA" id="ARBA00001946"/>
    </source>
</evidence>
<dbReference type="InterPro" id="IPR004095">
    <property type="entry name" value="TGS"/>
</dbReference>
<organism evidence="7">
    <name type="scientific">Darwinula stevensoni</name>
    <dbReference type="NCBI Taxonomy" id="69355"/>
    <lineage>
        <taxon>Eukaryota</taxon>
        <taxon>Metazoa</taxon>
        <taxon>Ecdysozoa</taxon>
        <taxon>Arthropoda</taxon>
        <taxon>Crustacea</taxon>
        <taxon>Oligostraca</taxon>
        <taxon>Ostracoda</taxon>
        <taxon>Podocopa</taxon>
        <taxon>Podocopida</taxon>
        <taxon>Darwinulocopina</taxon>
        <taxon>Darwinuloidea</taxon>
        <taxon>Darwinulidae</taxon>
        <taxon>Darwinula</taxon>
    </lineage>
</organism>
<dbReference type="Proteomes" id="UP000677054">
    <property type="component" value="Unassembled WGS sequence"/>
</dbReference>
<dbReference type="InterPro" id="IPR012675">
    <property type="entry name" value="Beta-grasp_dom_sf"/>
</dbReference>
<dbReference type="InterPro" id="IPR012676">
    <property type="entry name" value="TGS-like"/>
</dbReference>
<keyword evidence="2" id="KW-0479">Metal-binding</keyword>
<dbReference type="GO" id="GO:0005737">
    <property type="term" value="C:cytoplasm"/>
    <property type="evidence" value="ECO:0007669"/>
    <property type="project" value="TreeGrafter"/>
</dbReference>
<dbReference type="PROSITE" id="PS51880">
    <property type="entry name" value="TGS"/>
    <property type="match status" value="1"/>
</dbReference>
<keyword evidence="4" id="KW-0067">ATP-binding</keyword>
<keyword evidence="5" id="KW-0460">Magnesium</keyword>
<accession>A0A7R9A453</accession>
<evidence type="ECO:0000256" key="3">
    <source>
        <dbReference type="ARBA" id="ARBA00022741"/>
    </source>
</evidence>
<dbReference type="Pfam" id="PF06071">
    <property type="entry name" value="YchF-GTPase_C"/>
    <property type="match status" value="1"/>
</dbReference>
<dbReference type="InterPro" id="IPR013029">
    <property type="entry name" value="YchF_C"/>
</dbReference>
<evidence type="ECO:0000259" key="6">
    <source>
        <dbReference type="PROSITE" id="PS51880"/>
    </source>
</evidence>
<dbReference type="GO" id="GO:0016887">
    <property type="term" value="F:ATP hydrolysis activity"/>
    <property type="evidence" value="ECO:0007669"/>
    <property type="project" value="TreeGrafter"/>
</dbReference>
<proteinExistence type="predicted"/>
<comment type="cofactor">
    <cofactor evidence="1">
        <name>Mg(2+)</name>
        <dbReference type="ChEBI" id="CHEBI:18420"/>
    </cofactor>
</comment>
<gene>
    <name evidence="7" type="ORF">DSTB1V02_LOCUS7390</name>
</gene>
<dbReference type="PANTHER" id="PTHR23305:SF11">
    <property type="entry name" value="OBG-LIKE ATPASE 1"/>
    <property type="match status" value="1"/>
</dbReference>
<evidence type="ECO:0000256" key="5">
    <source>
        <dbReference type="ARBA" id="ARBA00022842"/>
    </source>
</evidence>